<keyword evidence="2 3" id="KW-0732">Signal</keyword>
<name>A0A5B8QZF4_9GAMM</name>
<accession>A0A5B8QZF4</accession>
<organism evidence="5 6">
    <name type="scientific">Shewanella decolorationis</name>
    <dbReference type="NCBI Taxonomy" id="256839"/>
    <lineage>
        <taxon>Bacteria</taxon>
        <taxon>Pseudomonadati</taxon>
        <taxon>Pseudomonadota</taxon>
        <taxon>Gammaproteobacteria</taxon>
        <taxon>Alteromonadales</taxon>
        <taxon>Shewanellaceae</taxon>
        <taxon>Shewanella</taxon>
    </lineage>
</organism>
<evidence type="ECO:0000256" key="2">
    <source>
        <dbReference type="ARBA" id="ARBA00022729"/>
    </source>
</evidence>
<dbReference type="Gene3D" id="3.40.190.10">
    <property type="entry name" value="Periplasmic binding protein-like II"/>
    <property type="match status" value="2"/>
</dbReference>
<proteinExistence type="inferred from homology"/>
<dbReference type="PANTHER" id="PTHR35936:SF25">
    <property type="entry name" value="ABC TRANSPORTER SUBSTRATE-BINDING PROTEIN"/>
    <property type="match status" value="1"/>
</dbReference>
<gene>
    <name evidence="5" type="ORF">D0436_14025</name>
</gene>
<evidence type="ECO:0000313" key="5">
    <source>
        <dbReference type="EMBL" id="QDZ91482.1"/>
    </source>
</evidence>
<dbReference type="EMBL" id="CP031775">
    <property type="protein sequence ID" value="QDZ91482.1"/>
    <property type="molecule type" value="Genomic_DNA"/>
</dbReference>
<dbReference type="SUPFAM" id="SSF53850">
    <property type="entry name" value="Periplasmic binding protein-like II"/>
    <property type="match status" value="1"/>
</dbReference>
<dbReference type="PANTHER" id="PTHR35936">
    <property type="entry name" value="MEMBRANE-BOUND LYTIC MUREIN TRANSGLYCOSYLASE F"/>
    <property type="match status" value="1"/>
</dbReference>
<feature type="signal peptide" evidence="3">
    <location>
        <begin position="1"/>
        <end position="23"/>
    </location>
</feature>
<dbReference type="InterPro" id="IPR001638">
    <property type="entry name" value="Solute-binding_3/MltF_N"/>
</dbReference>
<evidence type="ECO:0000313" key="6">
    <source>
        <dbReference type="Proteomes" id="UP000321124"/>
    </source>
</evidence>
<evidence type="ECO:0000259" key="4">
    <source>
        <dbReference type="SMART" id="SM00062"/>
    </source>
</evidence>
<feature type="domain" description="Solute-binding protein family 3/N-terminal" evidence="4">
    <location>
        <begin position="34"/>
        <end position="263"/>
    </location>
</feature>
<comment type="similarity">
    <text evidence="1">Belongs to the bacterial solute-binding protein 3 family.</text>
</comment>
<evidence type="ECO:0000256" key="1">
    <source>
        <dbReference type="ARBA" id="ARBA00010333"/>
    </source>
</evidence>
<feature type="chain" id="PRO_5022685812" evidence="3">
    <location>
        <begin position="24"/>
        <end position="275"/>
    </location>
</feature>
<evidence type="ECO:0000256" key="3">
    <source>
        <dbReference type="SAM" id="SignalP"/>
    </source>
</evidence>
<dbReference type="Pfam" id="PF00497">
    <property type="entry name" value="SBP_bac_3"/>
    <property type="match status" value="1"/>
</dbReference>
<protein>
    <submittedName>
        <fullName evidence="5">Transporter substrate-binding domain-containing protein</fullName>
    </submittedName>
</protein>
<sequence>MRLAIIINLLFCLVIHFSGIAMANTLSAVQSKSIIRVGGYQFAPYVNLQEDGRYTGLTLDLINALNQIQQEISFEFVSTSIEYRYKAYEAGRFEMIMFENPHWGWEKFDTAFIPLHIHDGEIFIASKEKAKDPEFFEQLKDKTLALVKGYHYRFAHFETDPVKLENEFKVVFVNSNKASIETILRKRAEVAPVTISYLNYYLATNPHEQQRLFVSNQWDQHYYHGILLNPNSQLSPEKLNLWLNQLQQNGKLQELVRQYGLELVIEHSANSKHVH</sequence>
<dbReference type="Proteomes" id="UP000321124">
    <property type="component" value="Chromosome"/>
</dbReference>
<dbReference type="KEGG" id="sdeo:D0436_14025"/>
<dbReference type="SMART" id="SM00062">
    <property type="entry name" value="PBPb"/>
    <property type="match status" value="1"/>
</dbReference>
<dbReference type="AlphaFoldDB" id="A0A5B8QZF4"/>
<reference evidence="5 6" key="1">
    <citation type="journal article" date="2019" name="Ecotoxicol. Environ. Saf.">
        <title>Microbial characterization of heavy metal resistant bacterial strains isolated from an electroplating wastewater treatment plant.</title>
        <authorList>
            <person name="Cai X."/>
            <person name="Zheng X."/>
            <person name="Zhang D."/>
            <person name="Iqbal W."/>
            <person name="Liu C."/>
            <person name="Yang B."/>
            <person name="Zhao X."/>
            <person name="Lu X."/>
            <person name="Mao Y."/>
        </authorList>
    </citation>
    <scope>NUCLEOTIDE SEQUENCE [LARGE SCALE GENOMIC DNA]</scope>
    <source>
        <strain evidence="5 6">Ni1-3</strain>
    </source>
</reference>